<evidence type="ECO:0000256" key="2">
    <source>
        <dbReference type="ARBA" id="ARBA00022614"/>
    </source>
</evidence>
<evidence type="ECO:0000256" key="5">
    <source>
        <dbReference type="ARBA" id="ARBA00023460"/>
    </source>
</evidence>
<evidence type="ECO:0000256" key="1">
    <source>
        <dbReference type="ARBA" id="ARBA00004123"/>
    </source>
</evidence>
<dbReference type="SMART" id="SM00369">
    <property type="entry name" value="LRR_TYP"/>
    <property type="match status" value="4"/>
</dbReference>
<feature type="compositionally biased region" description="Acidic residues" evidence="6">
    <location>
        <begin position="69"/>
        <end position="82"/>
    </location>
</feature>
<dbReference type="FunFam" id="3.80.10.10:FF:000312">
    <property type="entry name" value="Protein phosphatases pp1 regulatory subunit, putative"/>
    <property type="match status" value="1"/>
</dbReference>
<proteinExistence type="inferred from homology"/>
<dbReference type="PANTHER" id="PTHR45973">
    <property type="entry name" value="PROTEIN PHOSPHATASE 1 REGULATORY SUBUNIT SDS22-RELATED"/>
    <property type="match status" value="1"/>
</dbReference>
<dbReference type="PANTHER" id="PTHR45973:SF23">
    <property type="entry name" value="PROTEIN PHOSPHATASE 1 REGULATORY SUBUNIT 7"/>
    <property type="match status" value="1"/>
</dbReference>
<dbReference type="Pfam" id="PF12799">
    <property type="entry name" value="LRR_4"/>
    <property type="match status" value="2"/>
</dbReference>
<organism evidence="7 8">
    <name type="scientific">Tilletiaria anomala (strain ATCC 24038 / CBS 436.72 / UBC 951)</name>
    <dbReference type="NCBI Taxonomy" id="1037660"/>
    <lineage>
        <taxon>Eukaryota</taxon>
        <taxon>Fungi</taxon>
        <taxon>Dikarya</taxon>
        <taxon>Basidiomycota</taxon>
        <taxon>Ustilaginomycotina</taxon>
        <taxon>Exobasidiomycetes</taxon>
        <taxon>Georgefischeriales</taxon>
        <taxon>Tilletiariaceae</taxon>
        <taxon>Tilletiaria</taxon>
    </lineage>
</organism>
<evidence type="ECO:0000256" key="4">
    <source>
        <dbReference type="ARBA" id="ARBA00023242"/>
    </source>
</evidence>
<keyword evidence="2" id="KW-0433">Leucine-rich repeat</keyword>
<reference evidence="7 8" key="1">
    <citation type="submission" date="2014-05" db="EMBL/GenBank/DDBJ databases">
        <title>Draft genome sequence of a rare smut relative, Tilletiaria anomala UBC 951.</title>
        <authorList>
            <consortium name="DOE Joint Genome Institute"/>
            <person name="Toome M."/>
            <person name="Kuo A."/>
            <person name="Henrissat B."/>
            <person name="Lipzen A."/>
            <person name="Tritt A."/>
            <person name="Yoshinaga Y."/>
            <person name="Zane M."/>
            <person name="Barry K."/>
            <person name="Grigoriev I.V."/>
            <person name="Spatafora J.W."/>
            <person name="Aimea M.C."/>
        </authorList>
    </citation>
    <scope>NUCLEOTIDE SEQUENCE [LARGE SCALE GENOMIC DNA]</scope>
    <source>
        <strain evidence="7 8">UBC 951</strain>
    </source>
</reference>
<dbReference type="OrthoDB" id="266138at2759"/>
<keyword evidence="4" id="KW-0539">Nucleus</keyword>
<keyword evidence="3" id="KW-0677">Repeat</keyword>
<evidence type="ECO:0000256" key="3">
    <source>
        <dbReference type="ARBA" id="ARBA00022737"/>
    </source>
</evidence>
<dbReference type="InterPro" id="IPR032675">
    <property type="entry name" value="LRR_dom_sf"/>
</dbReference>
<dbReference type="HOGENOM" id="CLU_044236_0_0_1"/>
<dbReference type="SUPFAM" id="SSF52058">
    <property type="entry name" value="L domain-like"/>
    <property type="match status" value="1"/>
</dbReference>
<accession>A0A066WFE4</accession>
<dbReference type="GeneID" id="25266818"/>
<dbReference type="Gene3D" id="3.80.10.10">
    <property type="entry name" value="Ribonuclease Inhibitor"/>
    <property type="match status" value="2"/>
</dbReference>
<dbReference type="InterPro" id="IPR003591">
    <property type="entry name" value="Leu-rich_rpt_typical-subtyp"/>
</dbReference>
<evidence type="ECO:0000256" key="6">
    <source>
        <dbReference type="SAM" id="MobiDB-lite"/>
    </source>
</evidence>
<name>A0A066WFE4_TILAU</name>
<dbReference type="OMA" id="NRIEEWN"/>
<gene>
    <name evidence="7" type="ORF">K437DRAFT_277526</name>
</gene>
<protein>
    <submittedName>
        <fullName evidence="7">L domain-like protein</fullName>
    </submittedName>
</protein>
<dbReference type="InParanoid" id="A0A066WFE4"/>
<dbReference type="InterPro" id="IPR001611">
    <property type="entry name" value="Leu-rich_rpt"/>
</dbReference>
<dbReference type="EMBL" id="JMSN01000009">
    <property type="protein sequence ID" value="KDN52501.1"/>
    <property type="molecule type" value="Genomic_DNA"/>
</dbReference>
<dbReference type="InterPro" id="IPR025875">
    <property type="entry name" value="Leu-rich_rpt_4"/>
</dbReference>
<sequence length="417" mass="47067">MTDDHTNVDAPAAGPSEPSQPHAIDHNISSSSSLKPRQKVQIIGDLPPAPRFSADQLAEAAAAKRNGDQSDDDDDSDDEEEKEGAQKDRRTNGVTTEDSDGDDVNGVEVPDAALLDRYPSDETRIDLTHLRLTSKSLRKLGLSRFRDTLEYLGLRQNEISRISSKDIGALKKLKDLDLYDNHIEKLGKALEQCTELESLDLSFNNFRHLPHISHLGKCHTLYFVQNKISRIRPDDFMPPLQTTLRSLELGGNKLRTMENLGDLVNLEELWLGKNKITKLENLNKFSRLRVLSIQSNRITKLENLEKLANLEELYISHNGLTKLEGLEHNSKLTTLDFAGNKVKVIENVNHLSRLEEFWANDNQIDDINHITDHLGPSHMPQLSTIYLEGNPAYRKEGPAYRRKLILSLPQIQQIDAT</sequence>
<comment type="subcellular location">
    <subcellularLocation>
        <location evidence="1">Nucleus</location>
    </subcellularLocation>
</comment>
<dbReference type="AlphaFoldDB" id="A0A066WFE4"/>
<dbReference type="STRING" id="1037660.A0A066WFE4"/>
<dbReference type="SMART" id="SM00365">
    <property type="entry name" value="LRR_SD22"/>
    <property type="match status" value="10"/>
</dbReference>
<feature type="region of interest" description="Disordered" evidence="6">
    <location>
        <begin position="1"/>
        <end position="115"/>
    </location>
</feature>
<comment type="caution">
    <text evidence="7">The sequence shown here is derived from an EMBL/GenBank/DDBJ whole genome shotgun (WGS) entry which is preliminary data.</text>
</comment>
<dbReference type="InterPro" id="IPR050576">
    <property type="entry name" value="Cilia_flagella_integrity"/>
</dbReference>
<evidence type="ECO:0000313" key="8">
    <source>
        <dbReference type="Proteomes" id="UP000027361"/>
    </source>
</evidence>
<dbReference type="RefSeq" id="XP_013245340.1">
    <property type="nucleotide sequence ID" value="XM_013389886.1"/>
</dbReference>
<dbReference type="Proteomes" id="UP000027361">
    <property type="component" value="Unassembled WGS sequence"/>
</dbReference>
<dbReference type="PROSITE" id="PS51450">
    <property type="entry name" value="LRR"/>
    <property type="match status" value="7"/>
</dbReference>
<dbReference type="GO" id="GO:0005634">
    <property type="term" value="C:nucleus"/>
    <property type="evidence" value="ECO:0007669"/>
    <property type="project" value="UniProtKB-SubCell"/>
</dbReference>
<keyword evidence="8" id="KW-1185">Reference proteome</keyword>
<evidence type="ECO:0000313" key="7">
    <source>
        <dbReference type="EMBL" id="KDN52501.1"/>
    </source>
</evidence>
<comment type="similarity">
    <text evidence="5">Belongs to the SDS22 family.</text>
</comment>
<dbReference type="Pfam" id="PF13855">
    <property type="entry name" value="LRR_8"/>
    <property type="match status" value="1"/>
</dbReference>